<dbReference type="Pfam" id="PF10338">
    <property type="entry name" value="YBL028C_N"/>
    <property type="match status" value="1"/>
</dbReference>
<feature type="domain" description="DUF2423" evidence="2">
    <location>
        <begin position="1"/>
        <end position="44"/>
    </location>
</feature>
<feature type="compositionally biased region" description="Basic residues" evidence="1">
    <location>
        <begin position="90"/>
        <end position="104"/>
    </location>
</feature>
<dbReference type="OMA" id="PIIREHK"/>
<evidence type="ECO:0000256" key="1">
    <source>
        <dbReference type="SAM" id="MobiDB-lite"/>
    </source>
</evidence>
<keyword evidence="4" id="KW-1185">Reference proteome</keyword>
<dbReference type="PANTHER" id="PTHR28219">
    <property type="entry name" value="UPF0642 PROTEIN YBL028C"/>
    <property type="match status" value="1"/>
</dbReference>
<evidence type="ECO:0000259" key="2">
    <source>
        <dbReference type="Pfam" id="PF10338"/>
    </source>
</evidence>
<feature type="compositionally biased region" description="Basic residues" evidence="1">
    <location>
        <begin position="112"/>
        <end position="123"/>
    </location>
</feature>
<feature type="compositionally biased region" description="Basic and acidic residues" evidence="1">
    <location>
        <begin position="67"/>
        <end position="89"/>
    </location>
</feature>
<sequence>MAKSGRASVIKRNRANLRATVFGPAVDARTERLSAKLQELAAQPKPTEGNSKMEMDSTRSDGQPSDPKARVADSHEDMDIDQKPRDTHGRSKKSGRIQKNKKNRSSIVFRPHPSKAKRMSRKK</sequence>
<dbReference type="GO" id="GO:0030687">
    <property type="term" value="C:preribosome, large subunit precursor"/>
    <property type="evidence" value="ECO:0007669"/>
    <property type="project" value="TreeGrafter"/>
</dbReference>
<dbReference type="EMBL" id="KZ825106">
    <property type="protein sequence ID" value="PYI23310.1"/>
    <property type="molecule type" value="Genomic_DNA"/>
</dbReference>
<dbReference type="PANTHER" id="PTHR28219:SF1">
    <property type="entry name" value="UPF0642 PROTEIN YBL028C"/>
    <property type="match status" value="1"/>
</dbReference>
<dbReference type="Proteomes" id="UP000249829">
    <property type="component" value="Unassembled WGS sequence"/>
</dbReference>
<gene>
    <name evidence="3" type="ORF">BO99DRAFT_399247</name>
</gene>
<name>A0A2V5I476_ASPV1</name>
<reference evidence="3 4" key="1">
    <citation type="submission" date="2018-02" db="EMBL/GenBank/DDBJ databases">
        <title>The genomes of Aspergillus section Nigri reveals drivers in fungal speciation.</title>
        <authorList>
            <consortium name="DOE Joint Genome Institute"/>
            <person name="Vesth T.C."/>
            <person name="Nybo J."/>
            <person name="Theobald S."/>
            <person name="Brandl J."/>
            <person name="Frisvad J.C."/>
            <person name="Nielsen K.F."/>
            <person name="Lyhne E.K."/>
            <person name="Kogle M.E."/>
            <person name="Kuo A."/>
            <person name="Riley R."/>
            <person name="Clum A."/>
            <person name="Nolan M."/>
            <person name="Lipzen A."/>
            <person name="Salamov A."/>
            <person name="Henrissat B."/>
            <person name="Wiebenga A."/>
            <person name="De vries R.P."/>
            <person name="Grigoriev I.V."/>
            <person name="Mortensen U.H."/>
            <person name="Andersen M.R."/>
            <person name="Baker S.E."/>
        </authorList>
    </citation>
    <scope>NUCLEOTIDE SEQUENCE [LARGE SCALE GENOMIC DNA]</scope>
    <source>
        <strain evidence="3 4">CBS 115571</strain>
    </source>
</reference>
<proteinExistence type="predicted"/>
<feature type="region of interest" description="Disordered" evidence="1">
    <location>
        <begin position="33"/>
        <end position="123"/>
    </location>
</feature>
<dbReference type="AlphaFoldDB" id="A0A2V5I476"/>
<accession>A0A2V5I476</accession>
<protein>
    <recommendedName>
        <fullName evidence="2">DUF2423 domain-containing protein</fullName>
    </recommendedName>
</protein>
<evidence type="ECO:0000313" key="3">
    <source>
        <dbReference type="EMBL" id="PYI23310.1"/>
    </source>
</evidence>
<dbReference type="InterPro" id="IPR019434">
    <property type="entry name" value="DUF2423"/>
</dbReference>
<organism evidence="3 4">
    <name type="scientific">Aspergillus violaceofuscus (strain CBS 115571)</name>
    <dbReference type="NCBI Taxonomy" id="1450538"/>
    <lineage>
        <taxon>Eukaryota</taxon>
        <taxon>Fungi</taxon>
        <taxon>Dikarya</taxon>
        <taxon>Ascomycota</taxon>
        <taxon>Pezizomycotina</taxon>
        <taxon>Eurotiomycetes</taxon>
        <taxon>Eurotiomycetidae</taxon>
        <taxon>Eurotiales</taxon>
        <taxon>Aspergillaceae</taxon>
        <taxon>Aspergillus</taxon>
    </lineage>
</organism>
<evidence type="ECO:0000313" key="4">
    <source>
        <dbReference type="Proteomes" id="UP000249829"/>
    </source>
</evidence>